<evidence type="ECO:0000313" key="2">
    <source>
        <dbReference type="EMBL" id="KUK97511.1"/>
    </source>
</evidence>
<dbReference type="Gene3D" id="1.10.10.10">
    <property type="entry name" value="Winged helix-like DNA-binding domain superfamily/Winged helix DNA-binding domain"/>
    <property type="match status" value="1"/>
</dbReference>
<dbReference type="Proteomes" id="UP000057043">
    <property type="component" value="Unassembled WGS sequence"/>
</dbReference>
<protein>
    <recommendedName>
        <fullName evidence="5">HTH marR-type domain-containing protein</fullName>
    </recommendedName>
</protein>
<dbReference type="InterPro" id="IPR036390">
    <property type="entry name" value="WH_DNA-bd_sf"/>
</dbReference>
<gene>
    <name evidence="1" type="ORF">XD72_0455</name>
    <name evidence="2" type="ORF">XE07_0341</name>
</gene>
<sequence length="161" mass="17506">MKKRPELFFLREKPAMALLAVRDLDPAYASAVAKAIDSTVPHTLKILAEMEGQGLISSRPEGRIRRLDLTEHGQRAASALSNLIDALGPGSRSPLWGRLARLKEIVGEAEGLPRAEAELRLGPLRRDLSRLIEGEEGDEEIRSAAEVLDLAIQRAIGIGEG</sequence>
<comment type="caution">
    <text evidence="1">The sequence shown here is derived from an EMBL/GenBank/DDBJ whole genome shotgun (WGS) entry which is preliminary data.</text>
</comment>
<organism evidence="1 4">
    <name type="scientific">Methanothrix harundinacea</name>
    <dbReference type="NCBI Taxonomy" id="301375"/>
    <lineage>
        <taxon>Archaea</taxon>
        <taxon>Methanobacteriati</taxon>
        <taxon>Methanobacteriota</taxon>
        <taxon>Stenosarchaea group</taxon>
        <taxon>Methanomicrobia</taxon>
        <taxon>Methanotrichales</taxon>
        <taxon>Methanotrichaceae</taxon>
        <taxon>Methanothrix</taxon>
    </lineage>
</organism>
<dbReference type="EMBL" id="LGFT01000007">
    <property type="protein sequence ID" value="KUK45206.1"/>
    <property type="molecule type" value="Genomic_DNA"/>
</dbReference>
<dbReference type="InterPro" id="IPR036388">
    <property type="entry name" value="WH-like_DNA-bd_sf"/>
</dbReference>
<proteinExistence type="predicted"/>
<name>A0A117LG26_9EURY</name>
<dbReference type="SUPFAM" id="SSF46785">
    <property type="entry name" value="Winged helix' DNA-binding domain"/>
    <property type="match status" value="1"/>
</dbReference>
<reference evidence="3 4" key="2">
    <citation type="journal article" date="2015" name="MBio">
        <title>Genome-Resolved Metagenomic Analysis Reveals Roles for Candidate Phyla and Other Microbial Community Members in Biogeochemical Transformations in Oil Reservoirs.</title>
        <authorList>
            <person name="Hu P."/>
            <person name="Tom L."/>
            <person name="Singh A."/>
            <person name="Thomas B.C."/>
            <person name="Baker B.J."/>
            <person name="Piceno Y.M."/>
            <person name="Andersen G.L."/>
            <person name="Banfield J.F."/>
        </authorList>
    </citation>
    <scope>NUCLEOTIDE SEQUENCE [LARGE SCALE GENOMIC DNA]</scope>
    <source>
        <strain evidence="1">57_489</strain>
    </source>
</reference>
<accession>A0A117LG26</accession>
<evidence type="ECO:0000313" key="4">
    <source>
        <dbReference type="Proteomes" id="UP000057043"/>
    </source>
</evidence>
<dbReference type="EMBL" id="LGHB01000002">
    <property type="protein sequence ID" value="KUK97511.1"/>
    <property type="molecule type" value="Genomic_DNA"/>
</dbReference>
<dbReference type="AlphaFoldDB" id="A0A117LG26"/>
<evidence type="ECO:0000313" key="3">
    <source>
        <dbReference type="Proteomes" id="UP000053961"/>
    </source>
</evidence>
<reference evidence="2" key="1">
    <citation type="journal article" date="2015" name="MBio">
        <title>Genome-resolved metagenomic analysis reveals roles for candidate phyla and other microbial community members in biogeochemical transformations in oil reservoirs.</title>
        <authorList>
            <person name="Hu P."/>
            <person name="Tom L."/>
            <person name="Singh A."/>
            <person name="Thomas B.C."/>
            <person name="Baker B.J."/>
            <person name="Piceno Y.M."/>
            <person name="Andersen G.L."/>
            <person name="Banfield J.F."/>
        </authorList>
    </citation>
    <scope>NUCLEOTIDE SEQUENCE [LARGE SCALE GENOMIC DNA]</scope>
    <source>
        <strain evidence="2">56_747</strain>
    </source>
</reference>
<evidence type="ECO:0000313" key="1">
    <source>
        <dbReference type="EMBL" id="KUK45206.1"/>
    </source>
</evidence>
<dbReference type="Proteomes" id="UP000053961">
    <property type="component" value="Unassembled WGS sequence"/>
</dbReference>
<dbReference type="PATRIC" id="fig|301375.6.peg.1909"/>
<evidence type="ECO:0008006" key="5">
    <source>
        <dbReference type="Google" id="ProtNLM"/>
    </source>
</evidence>